<dbReference type="EMBL" id="JAANES010000001">
    <property type="protein sequence ID" value="MBS3017664.1"/>
    <property type="molecule type" value="Genomic_DNA"/>
</dbReference>
<reference evidence="1 2" key="1">
    <citation type="submission" date="2020-03" db="EMBL/GenBank/DDBJ databases">
        <title>The role of nitrogen metabolism on polyethylene biodegradation.</title>
        <authorList>
            <person name="Peixoto J."/>
            <person name="Vizzotto C.S."/>
            <person name="Ramos A."/>
            <person name="Alves G."/>
            <person name="Steindorff A."/>
            <person name="Kruger R."/>
        </authorList>
    </citation>
    <scope>NUCLEOTIDE SEQUENCE [LARGE SCALE GENOMIC DNA]</scope>
    <source>
        <strain evidence="1 2">PE63</strain>
    </source>
</reference>
<evidence type="ECO:0000313" key="2">
    <source>
        <dbReference type="Proteomes" id="UP001647436"/>
    </source>
</evidence>
<evidence type="ECO:0000313" key="1">
    <source>
        <dbReference type="EMBL" id="MBS3017664.1"/>
    </source>
</evidence>
<sequence>MLKNHGIVKLIFNDVLRFDGSNDSDSRNLTFVYKFSWNAKVISRF</sequence>
<dbReference type="Proteomes" id="UP001647436">
    <property type="component" value="Unassembled WGS sequence"/>
</dbReference>
<protein>
    <submittedName>
        <fullName evidence="1">Uncharacterized protein</fullName>
    </submittedName>
</protein>
<gene>
    <name evidence="1" type="ORF">DJFAAGMI_00387</name>
</gene>
<comment type="caution">
    <text evidence="1">The sequence shown here is derived from an EMBL/GenBank/DDBJ whole genome shotgun (WGS) entry which is preliminary data.</text>
</comment>
<name>A0ABS5LMS8_9BURK</name>
<keyword evidence="2" id="KW-1185">Reference proteome</keyword>
<organism evidence="1 2">
    <name type="scientific">Comamonas brasiliensis</name>
    <dbReference type="NCBI Taxonomy" id="1812482"/>
    <lineage>
        <taxon>Bacteria</taxon>
        <taxon>Pseudomonadati</taxon>
        <taxon>Pseudomonadota</taxon>
        <taxon>Betaproteobacteria</taxon>
        <taxon>Burkholderiales</taxon>
        <taxon>Comamonadaceae</taxon>
        <taxon>Comamonas</taxon>
    </lineage>
</organism>
<proteinExistence type="predicted"/>
<accession>A0ABS5LMS8</accession>